<evidence type="ECO:0000256" key="4">
    <source>
        <dbReference type="ARBA" id="ARBA00022857"/>
    </source>
</evidence>
<dbReference type="Proteomes" id="UP000199225">
    <property type="component" value="Unassembled WGS sequence"/>
</dbReference>
<protein>
    <recommendedName>
        <fullName evidence="2 8">Shikimate dehydrogenase (NADP(+))</fullName>
        <shortName evidence="8">SDH</shortName>
        <ecNumber evidence="2 8">1.1.1.25</ecNumber>
    </recommendedName>
</protein>
<feature type="binding site" evidence="8">
    <location>
        <position position="220"/>
    </location>
    <ligand>
        <name>shikimate</name>
        <dbReference type="ChEBI" id="CHEBI:36208"/>
    </ligand>
</feature>
<dbReference type="Pfam" id="PF08501">
    <property type="entry name" value="Shikimate_dh_N"/>
    <property type="match status" value="1"/>
</dbReference>
<dbReference type="Gene3D" id="3.40.50.720">
    <property type="entry name" value="NAD(P)-binding Rossmann-like Domain"/>
    <property type="match status" value="1"/>
</dbReference>
<dbReference type="Pfam" id="PF01488">
    <property type="entry name" value="Shikimate_DH"/>
    <property type="match status" value="1"/>
</dbReference>
<dbReference type="InterPro" id="IPR036291">
    <property type="entry name" value="NAD(P)-bd_dom_sf"/>
</dbReference>
<keyword evidence="4 8" id="KW-0521">NADP</keyword>
<feature type="binding site" evidence="8">
    <location>
        <position position="241"/>
    </location>
    <ligand>
        <name>NADP(+)</name>
        <dbReference type="ChEBI" id="CHEBI:58349"/>
    </ligand>
</feature>
<keyword evidence="3 8" id="KW-0028">Amino-acid biosynthesis</keyword>
<dbReference type="GO" id="GO:0008652">
    <property type="term" value="P:amino acid biosynthetic process"/>
    <property type="evidence" value="ECO:0007669"/>
    <property type="project" value="UniProtKB-KW"/>
</dbReference>
<dbReference type="Gene3D" id="3.40.50.10860">
    <property type="entry name" value="Leucine Dehydrogenase, chain A, domain 1"/>
    <property type="match status" value="1"/>
</dbReference>
<dbReference type="EMBL" id="FNEV01000001">
    <property type="protein sequence ID" value="SDI94040.1"/>
    <property type="molecule type" value="Genomic_DNA"/>
</dbReference>
<feature type="binding site" evidence="8">
    <location>
        <position position="248"/>
    </location>
    <ligand>
        <name>shikimate</name>
        <dbReference type="ChEBI" id="CHEBI:36208"/>
    </ligand>
</feature>
<feature type="domain" description="Quinate/shikimate 5-dehydrogenase/glutamyl-tRNA reductase" evidence="9">
    <location>
        <begin position="119"/>
        <end position="192"/>
    </location>
</feature>
<dbReference type="CDD" id="cd01065">
    <property type="entry name" value="NAD_bind_Shikimate_DH"/>
    <property type="match status" value="1"/>
</dbReference>
<dbReference type="GO" id="GO:0004764">
    <property type="term" value="F:shikimate 3-dehydrogenase (NADP+) activity"/>
    <property type="evidence" value="ECO:0007669"/>
    <property type="project" value="UniProtKB-UniRule"/>
</dbReference>
<dbReference type="SUPFAM" id="SSF53223">
    <property type="entry name" value="Aminoacid dehydrogenase-like, N-terminal domain"/>
    <property type="match status" value="1"/>
</dbReference>
<evidence type="ECO:0000256" key="6">
    <source>
        <dbReference type="ARBA" id="ARBA00023141"/>
    </source>
</evidence>
<feature type="binding site" evidence="8">
    <location>
        <begin position="14"/>
        <end position="16"/>
    </location>
    <ligand>
        <name>shikimate</name>
        <dbReference type="ChEBI" id="CHEBI:36208"/>
    </ligand>
</feature>
<dbReference type="UniPathway" id="UPA00053">
    <property type="reaction ID" value="UER00087"/>
</dbReference>
<evidence type="ECO:0000259" key="10">
    <source>
        <dbReference type="Pfam" id="PF08501"/>
    </source>
</evidence>
<name>A0A1G8PQ91_9BACI</name>
<dbReference type="GO" id="GO:0005829">
    <property type="term" value="C:cytosol"/>
    <property type="evidence" value="ECO:0007669"/>
    <property type="project" value="TreeGrafter"/>
</dbReference>
<evidence type="ECO:0000256" key="2">
    <source>
        <dbReference type="ARBA" id="ARBA00012962"/>
    </source>
</evidence>
<dbReference type="InterPro" id="IPR006151">
    <property type="entry name" value="Shikm_DH/Glu-tRNA_Rdtase"/>
</dbReference>
<dbReference type="InterPro" id="IPR046346">
    <property type="entry name" value="Aminoacid_DH-like_N_sf"/>
</dbReference>
<feature type="binding site" evidence="8">
    <location>
        <position position="77"/>
    </location>
    <ligand>
        <name>NADP(+)</name>
        <dbReference type="ChEBI" id="CHEBI:58349"/>
    </ligand>
</feature>
<dbReference type="InterPro" id="IPR013708">
    <property type="entry name" value="Shikimate_DH-bd_N"/>
</dbReference>
<feature type="binding site" evidence="8">
    <location>
        <position position="101"/>
    </location>
    <ligand>
        <name>shikimate</name>
        <dbReference type="ChEBI" id="CHEBI:36208"/>
    </ligand>
</feature>
<dbReference type="GO" id="GO:0009073">
    <property type="term" value="P:aromatic amino acid family biosynthetic process"/>
    <property type="evidence" value="ECO:0007669"/>
    <property type="project" value="UniProtKB-KW"/>
</dbReference>
<evidence type="ECO:0000256" key="3">
    <source>
        <dbReference type="ARBA" id="ARBA00022605"/>
    </source>
</evidence>
<comment type="similarity">
    <text evidence="8">Belongs to the shikimate dehydrogenase family.</text>
</comment>
<comment type="catalytic activity">
    <reaction evidence="7 8">
        <text>shikimate + NADP(+) = 3-dehydroshikimate + NADPH + H(+)</text>
        <dbReference type="Rhea" id="RHEA:17737"/>
        <dbReference type="ChEBI" id="CHEBI:15378"/>
        <dbReference type="ChEBI" id="CHEBI:16630"/>
        <dbReference type="ChEBI" id="CHEBI:36208"/>
        <dbReference type="ChEBI" id="CHEBI:57783"/>
        <dbReference type="ChEBI" id="CHEBI:58349"/>
        <dbReference type="EC" id="1.1.1.25"/>
    </reaction>
</comment>
<dbReference type="SUPFAM" id="SSF51735">
    <property type="entry name" value="NAD(P)-binding Rossmann-fold domains"/>
    <property type="match status" value="1"/>
</dbReference>
<dbReference type="InterPro" id="IPR022893">
    <property type="entry name" value="Shikimate_DH_fam"/>
</dbReference>
<comment type="pathway">
    <text evidence="1 8">Metabolic intermediate biosynthesis; chorismate biosynthesis; chorismate from D-erythrose 4-phosphate and phosphoenolpyruvate: step 4/7.</text>
</comment>
<reference evidence="13" key="1">
    <citation type="submission" date="2016-10" db="EMBL/GenBank/DDBJ databases">
        <authorList>
            <person name="Varghese N."/>
            <person name="Submissions S."/>
        </authorList>
    </citation>
    <scope>NUCLEOTIDE SEQUENCE [LARGE SCALE GENOMIC DNA]</scope>
    <source>
        <strain evidence="13">DSM 4771</strain>
    </source>
</reference>
<evidence type="ECO:0000259" key="9">
    <source>
        <dbReference type="Pfam" id="PF01488"/>
    </source>
</evidence>
<dbReference type="GO" id="GO:0009423">
    <property type="term" value="P:chorismate biosynthetic process"/>
    <property type="evidence" value="ECO:0007669"/>
    <property type="project" value="UniProtKB-UniRule"/>
</dbReference>
<feature type="binding site" evidence="8">
    <location>
        <position position="218"/>
    </location>
    <ligand>
        <name>NADP(+)</name>
        <dbReference type="ChEBI" id="CHEBI:58349"/>
    </ligand>
</feature>
<dbReference type="EC" id="1.1.1.25" evidence="2 8"/>
<dbReference type="PANTHER" id="PTHR21089">
    <property type="entry name" value="SHIKIMATE DEHYDROGENASE"/>
    <property type="match status" value="1"/>
</dbReference>
<feature type="binding site" evidence="8">
    <location>
        <position position="86"/>
    </location>
    <ligand>
        <name>shikimate</name>
        <dbReference type="ChEBI" id="CHEBI:36208"/>
    </ligand>
</feature>
<keyword evidence="13" id="KW-1185">Reference proteome</keyword>
<dbReference type="InterPro" id="IPR041121">
    <property type="entry name" value="SDH_C"/>
</dbReference>
<feature type="binding site" evidence="8">
    <location>
        <begin position="127"/>
        <end position="131"/>
    </location>
    <ligand>
        <name>NADP(+)</name>
        <dbReference type="ChEBI" id="CHEBI:58349"/>
    </ligand>
</feature>
<dbReference type="GO" id="GO:0050661">
    <property type="term" value="F:NADP binding"/>
    <property type="evidence" value="ECO:0007669"/>
    <property type="project" value="InterPro"/>
</dbReference>
<comment type="subunit">
    <text evidence="8">Homodimer.</text>
</comment>
<gene>
    <name evidence="8" type="primary">aroE</name>
    <name evidence="12" type="ORF">SAMN04490247_0100</name>
</gene>
<feature type="domain" description="Shikimate dehydrogenase substrate binding N-terminal" evidence="10">
    <location>
        <begin position="6"/>
        <end position="88"/>
    </location>
</feature>
<evidence type="ECO:0000256" key="5">
    <source>
        <dbReference type="ARBA" id="ARBA00023002"/>
    </source>
</evidence>
<evidence type="ECO:0000256" key="7">
    <source>
        <dbReference type="ARBA" id="ARBA00049442"/>
    </source>
</evidence>
<dbReference type="Pfam" id="PF18317">
    <property type="entry name" value="SDH_C"/>
    <property type="match status" value="1"/>
</dbReference>
<dbReference type="HAMAP" id="MF_00222">
    <property type="entry name" value="Shikimate_DH_AroE"/>
    <property type="match status" value="1"/>
</dbReference>
<feature type="active site" description="Proton acceptor" evidence="8">
    <location>
        <position position="65"/>
    </location>
</feature>
<dbReference type="AlphaFoldDB" id="A0A1G8PQ91"/>
<feature type="domain" description="SDH C-terminal" evidence="11">
    <location>
        <begin position="241"/>
        <end position="268"/>
    </location>
</feature>
<dbReference type="InterPro" id="IPR011342">
    <property type="entry name" value="Shikimate_DH"/>
</dbReference>
<proteinExistence type="inferred from homology"/>
<dbReference type="GO" id="GO:0019632">
    <property type="term" value="P:shikimate metabolic process"/>
    <property type="evidence" value="ECO:0007669"/>
    <property type="project" value="InterPro"/>
</dbReference>
<evidence type="ECO:0000313" key="13">
    <source>
        <dbReference type="Proteomes" id="UP000199225"/>
    </source>
</evidence>
<dbReference type="RefSeq" id="WP_093190722.1">
    <property type="nucleotide sequence ID" value="NZ_FNEV01000001.1"/>
</dbReference>
<comment type="function">
    <text evidence="8">Involved in the biosynthesis of the chorismate, which leads to the biosynthesis of aromatic amino acids. Catalyzes the reversible NADPH linked reduction of 3-dehydroshikimate (DHSA) to yield shikimate (SA).</text>
</comment>
<dbReference type="NCBIfam" id="TIGR00507">
    <property type="entry name" value="aroE"/>
    <property type="match status" value="1"/>
</dbReference>
<keyword evidence="5 8" id="KW-0560">Oxidoreductase</keyword>
<evidence type="ECO:0000256" key="1">
    <source>
        <dbReference type="ARBA" id="ARBA00004871"/>
    </source>
</evidence>
<feature type="binding site" evidence="8">
    <location>
        <begin position="150"/>
        <end position="155"/>
    </location>
    <ligand>
        <name>NADP(+)</name>
        <dbReference type="ChEBI" id="CHEBI:58349"/>
    </ligand>
</feature>
<evidence type="ECO:0000256" key="8">
    <source>
        <dbReference type="HAMAP-Rule" id="MF_00222"/>
    </source>
</evidence>
<dbReference type="STRING" id="86666.SAMN04490247_0100"/>
<accession>A0A1G8PQ91</accession>
<evidence type="ECO:0000313" key="12">
    <source>
        <dbReference type="EMBL" id="SDI94040.1"/>
    </source>
</evidence>
<keyword evidence="6 8" id="KW-0057">Aromatic amino acid biosynthesis</keyword>
<dbReference type="PANTHER" id="PTHR21089:SF1">
    <property type="entry name" value="BIFUNCTIONAL 3-DEHYDROQUINATE DEHYDRATASE_SHIKIMATE DEHYDROGENASE, CHLOROPLASTIC"/>
    <property type="match status" value="1"/>
</dbReference>
<feature type="binding site" evidence="8">
    <location>
        <position position="61"/>
    </location>
    <ligand>
        <name>shikimate</name>
        <dbReference type="ChEBI" id="CHEBI:36208"/>
    </ligand>
</feature>
<organism evidence="12 13">
    <name type="scientific">Salimicrobium halophilum</name>
    <dbReference type="NCBI Taxonomy" id="86666"/>
    <lineage>
        <taxon>Bacteria</taxon>
        <taxon>Bacillati</taxon>
        <taxon>Bacillota</taxon>
        <taxon>Bacilli</taxon>
        <taxon>Bacillales</taxon>
        <taxon>Bacillaceae</taxon>
        <taxon>Salimicrobium</taxon>
    </lineage>
</organism>
<evidence type="ECO:0000259" key="11">
    <source>
        <dbReference type="Pfam" id="PF18317"/>
    </source>
</evidence>
<dbReference type="OrthoDB" id="9792692at2"/>
<sequence length="276" mass="30645">MLHLGLIGSPLGHSLSPWLHENFMEQTGVEGQYKLMELDPEQFDAEINQLKGEDIDGFNITVPFKRKIIPYLDSIEEKARKLGAVNTVVVTNGKWRGYNTDGAGYLESVNSIYPDVPSSSSRVLIIGSGGAARGVAFALSELSLTIDVANRTSQKAIELLEDLPESSRGESVSLNEASEQLEIYDWVIQTTSVGMSPNDGEIPIEIRNVKQGALFSDIVYKPLKTQFLIRAEEQGARIHYGHLMLLYQAAYAFELWTGEKLAPQELIRGMESKLER</sequence>